<protein>
    <submittedName>
        <fullName evidence="2">Suppressor of fused domain protein</fullName>
    </submittedName>
</protein>
<dbReference type="EMBL" id="JAXUBE010000234">
    <property type="protein sequence ID" value="MEB2665943.1"/>
    <property type="molecule type" value="Genomic_DNA"/>
</dbReference>
<dbReference type="Pfam" id="PF05076">
    <property type="entry name" value="SUFU"/>
    <property type="match status" value="1"/>
</dbReference>
<evidence type="ECO:0000313" key="3">
    <source>
        <dbReference type="Proteomes" id="UP001324595"/>
    </source>
</evidence>
<gene>
    <name evidence="2" type="ORF">U5T69_22950</name>
</gene>
<organism evidence="2 3">
    <name type="scientific">Bordetella parapertussis</name>
    <dbReference type="NCBI Taxonomy" id="519"/>
    <lineage>
        <taxon>Bacteria</taxon>
        <taxon>Pseudomonadati</taxon>
        <taxon>Pseudomonadota</taxon>
        <taxon>Betaproteobacteria</taxon>
        <taxon>Burkholderiales</taxon>
        <taxon>Alcaligenaceae</taxon>
        <taxon>Bordetella</taxon>
    </lineage>
</organism>
<evidence type="ECO:0000313" key="2">
    <source>
        <dbReference type="EMBL" id="MEB2665943.1"/>
    </source>
</evidence>
<evidence type="ECO:0000259" key="1">
    <source>
        <dbReference type="Pfam" id="PF05076"/>
    </source>
</evidence>
<name>A0ABU5XAN8_BORPP</name>
<sequence>MTTLAPESKASAQPSPRHKAVARHALKVFGGTPVVHAYRHDQIDTLSIDMLAVDDSPDDGLVSYSTLGLFDLELRHDDGHPMATRVELCAEMPEDLQSWANVLATAAFGLMRSGQAVMPGSVLPDCVAEYYPDATVPHLYLCVPFSWQDGEFPRCDADGLLVNWLQAVPISETERQFIETAGPDAFEDELLEADPDIYDLSRPAVR</sequence>
<accession>A0ABU5XAN8</accession>
<proteinExistence type="predicted"/>
<dbReference type="InterPro" id="IPR020941">
    <property type="entry name" value="SUFU-like_domain"/>
</dbReference>
<reference evidence="2 3" key="1">
    <citation type="submission" date="2023-12" db="EMBL/GenBank/DDBJ databases">
        <title>Draft Genome Sequences of Bordetella parapertussis clinical Isolates from Colombia, 2023.</title>
        <authorList>
            <person name="Montilla E.A."/>
            <person name="Rojas F."/>
            <person name="Vargas M.N."/>
            <person name="Bonilla V."/>
            <person name="Duarte C."/>
        </authorList>
    </citation>
    <scope>NUCLEOTIDE SEQUENCE [LARGE SCALE GENOMIC DNA]</scope>
    <source>
        <strain evidence="2 3">320001806</strain>
    </source>
</reference>
<dbReference type="GeneID" id="93202463"/>
<feature type="domain" description="Suppressor of fused-like" evidence="1">
    <location>
        <begin position="47"/>
        <end position="203"/>
    </location>
</feature>
<comment type="caution">
    <text evidence="2">The sequence shown here is derived from an EMBL/GenBank/DDBJ whole genome shotgun (WGS) entry which is preliminary data.</text>
</comment>
<dbReference type="RefSeq" id="WP_226376499.1">
    <property type="nucleotide sequence ID" value="NZ_AP019378.2"/>
</dbReference>
<dbReference type="Proteomes" id="UP001324595">
    <property type="component" value="Unassembled WGS sequence"/>
</dbReference>
<keyword evidence="3" id="KW-1185">Reference proteome</keyword>